<reference evidence="3 4" key="1">
    <citation type="submission" date="2018-06" db="EMBL/GenBank/DDBJ databases">
        <authorList>
            <consortium name="Pathogen Informatics"/>
            <person name="Doyle S."/>
        </authorList>
    </citation>
    <scope>NUCLEOTIDE SEQUENCE [LARGE SCALE GENOMIC DNA]</scope>
    <source>
        <strain evidence="3 4">NCTC12120</strain>
    </source>
</reference>
<protein>
    <submittedName>
        <fullName evidence="3">Class B acid phosphatase</fullName>
        <ecNumber evidence="3">3.1.3.2</ecNumber>
    </submittedName>
</protein>
<dbReference type="GO" id="GO:0003993">
    <property type="term" value="F:acid phosphatase activity"/>
    <property type="evidence" value="ECO:0007669"/>
    <property type="project" value="UniProtKB-EC"/>
</dbReference>
<dbReference type="AlphaFoldDB" id="A0A2X2T1J6"/>
<dbReference type="SUPFAM" id="SSF56784">
    <property type="entry name" value="HAD-like"/>
    <property type="match status" value="1"/>
</dbReference>
<keyword evidence="2" id="KW-0732">Signal</keyword>
<evidence type="ECO:0000313" key="3">
    <source>
        <dbReference type="EMBL" id="SQA98204.1"/>
    </source>
</evidence>
<gene>
    <name evidence="3" type="primary">aphA_2</name>
    <name evidence="3" type="ORF">NCTC12120_02057</name>
</gene>
<feature type="signal peptide" evidence="2">
    <location>
        <begin position="1"/>
        <end position="20"/>
    </location>
</feature>
<sequence length="91" mass="9541">MRKIALALSAVCLLVGFNHAALATESAPAPLNPGVTVAQLAQQVPIHWVSVAQIENSLLGRAPIAVGFDIDDTVCCFQAGFLPRAKRVFSG</sequence>
<dbReference type="Gene3D" id="3.40.50.1000">
    <property type="entry name" value="HAD superfamily/HAD-like"/>
    <property type="match status" value="1"/>
</dbReference>
<dbReference type="InterPro" id="IPR023214">
    <property type="entry name" value="HAD_sf"/>
</dbReference>
<feature type="chain" id="PRO_5015921750" evidence="2">
    <location>
        <begin position="21"/>
        <end position="91"/>
    </location>
</feature>
<evidence type="ECO:0000313" key="4">
    <source>
        <dbReference type="Proteomes" id="UP000251197"/>
    </source>
</evidence>
<accession>A0A2X2T1J6</accession>
<dbReference type="EMBL" id="UAVU01000003">
    <property type="protein sequence ID" value="SQA98204.1"/>
    <property type="molecule type" value="Genomic_DNA"/>
</dbReference>
<proteinExistence type="predicted"/>
<dbReference type="Proteomes" id="UP000251197">
    <property type="component" value="Unassembled WGS sequence"/>
</dbReference>
<organism evidence="3 4">
    <name type="scientific">Cedecea neteri</name>
    <dbReference type="NCBI Taxonomy" id="158822"/>
    <lineage>
        <taxon>Bacteria</taxon>
        <taxon>Pseudomonadati</taxon>
        <taxon>Pseudomonadota</taxon>
        <taxon>Gammaproteobacteria</taxon>
        <taxon>Enterobacterales</taxon>
        <taxon>Enterobacteriaceae</taxon>
        <taxon>Cedecea</taxon>
    </lineage>
</organism>
<name>A0A2X2T1J6_9ENTR</name>
<keyword evidence="3" id="KW-0378">Hydrolase</keyword>
<evidence type="ECO:0000256" key="2">
    <source>
        <dbReference type="SAM" id="SignalP"/>
    </source>
</evidence>
<evidence type="ECO:0000256" key="1">
    <source>
        <dbReference type="ARBA" id="ARBA00022723"/>
    </source>
</evidence>
<dbReference type="InterPro" id="IPR036412">
    <property type="entry name" value="HAD-like_sf"/>
</dbReference>
<dbReference type="GO" id="GO:0046872">
    <property type="term" value="F:metal ion binding"/>
    <property type="evidence" value="ECO:0007669"/>
    <property type="project" value="UniProtKB-KW"/>
</dbReference>
<keyword evidence="1" id="KW-0479">Metal-binding</keyword>
<dbReference type="EC" id="3.1.3.2" evidence="3"/>